<dbReference type="Proteomes" id="UP000054538">
    <property type="component" value="Unassembled WGS sequence"/>
</dbReference>
<dbReference type="HOGENOM" id="CLU_2813160_0_0_1"/>
<sequence length="67" mass="7587">MHCKYADTKGIFGLMKSPQTVKLVHLTPYSDQCPRLSLLTTPLCHPEGLSLTTNSCNSKYHYTRVFL</sequence>
<dbReference type="AlphaFoldDB" id="A0A0D0DK73"/>
<organism evidence="1 2">
    <name type="scientific">Paxillus rubicundulus Ve08.2h10</name>
    <dbReference type="NCBI Taxonomy" id="930991"/>
    <lineage>
        <taxon>Eukaryota</taxon>
        <taxon>Fungi</taxon>
        <taxon>Dikarya</taxon>
        <taxon>Basidiomycota</taxon>
        <taxon>Agaricomycotina</taxon>
        <taxon>Agaricomycetes</taxon>
        <taxon>Agaricomycetidae</taxon>
        <taxon>Boletales</taxon>
        <taxon>Paxilineae</taxon>
        <taxon>Paxillaceae</taxon>
        <taxon>Paxillus</taxon>
    </lineage>
</organism>
<evidence type="ECO:0000313" key="2">
    <source>
        <dbReference type="Proteomes" id="UP000054538"/>
    </source>
</evidence>
<proteinExistence type="predicted"/>
<protein>
    <submittedName>
        <fullName evidence="1">Unplaced genomic scaffold scaffold_552, whole genome shotgun sequence</fullName>
    </submittedName>
</protein>
<dbReference type="InParanoid" id="A0A0D0DK73"/>
<evidence type="ECO:0000313" key="1">
    <source>
        <dbReference type="EMBL" id="KIK91553.1"/>
    </source>
</evidence>
<gene>
    <name evidence="1" type="ORF">PAXRUDRAFT_625215</name>
</gene>
<name>A0A0D0DK73_9AGAM</name>
<reference evidence="1 2" key="1">
    <citation type="submission" date="2014-04" db="EMBL/GenBank/DDBJ databases">
        <authorList>
            <consortium name="DOE Joint Genome Institute"/>
            <person name="Kuo A."/>
            <person name="Kohler A."/>
            <person name="Jargeat P."/>
            <person name="Nagy L.G."/>
            <person name="Floudas D."/>
            <person name="Copeland A."/>
            <person name="Barry K.W."/>
            <person name="Cichocki N."/>
            <person name="Veneault-Fourrey C."/>
            <person name="LaButti K."/>
            <person name="Lindquist E.A."/>
            <person name="Lipzen A."/>
            <person name="Lundell T."/>
            <person name="Morin E."/>
            <person name="Murat C."/>
            <person name="Sun H."/>
            <person name="Tunlid A."/>
            <person name="Henrissat B."/>
            <person name="Grigoriev I.V."/>
            <person name="Hibbett D.S."/>
            <person name="Martin F."/>
            <person name="Nordberg H.P."/>
            <person name="Cantor M.N."/>
            <person name="Hua S.X."/>
        </authorList>
    </citation>
    <scope>NUCLEOTIDE SEQUENCE [LARGE SCALE GENOMIC DNA]</scope>
    <source>
        <strain evidence="1 2">Ve08.2h10</strain>
    </source>
</reference>
<reference evidence="2" key="2">
    <citation type="submission" date="2015-01" db="EMBL/GenBank/DDBJ databases">
        <title>Evolutionary Origins and Diversification of the Mycorrhizal Mutualists.</title>
        <authorList>
            <consortium name="DOE Joint Genome Institute"/>
            <consortium name="Mycorrhizal Genomics Consortium"/>
            <person name="Kohler A."/>
            <person name="Kuo A."/>
            <person name="Nagy L.G."/>
            <person name="Floudas D."/>
            <person name="Copeland A."/>
            <person name="Barry K.W."/>
            <person name="Cichocki N."/>
            <person name="Veneault-Fourrey C."/>
            <person name="LaButti K."/>
            <person name="Lindquist E.A."/>
            <person name="Lipzen A."/>
            <person name="Lundell T."/>
            <person name="Morin E."/>
            <person name="Murat C."/>
            <person name="Riley R."/>
            <person name="Ohm R."/>
            <person name="Sun H."/>
            <person name="Tunlid A."/>
            <person name="Henrissat B."/>
            <person name="Grigoriev I.V."/>
            <person name="Hibbett D.S."/>
            <person name="Martin F."/>
        </authorList>
    </citation>
    <scope>NUCLEOTIDE SEQUENCE [LARGE SCALE GENOMIC DNA]</scope>
    <source>
        <strain evidence="2">Ve08.2h10</strain>
    </source>
</reference>
<keyword evidence="2" id="KW-1185">Reference proteome</keyword>
<accession>A0A0D0DK73</accession>
<dbReference type="EMBL" id="KN825374">
    <property type="protein sequence ID" value="KIK91553.1"/>
    <property type="molecule type" value="Genomic_DNA"/>
</dbReference>